<evidence type="ECO:0000313" key="2">
    <source>
        <dbReference type="EMBL" id="QIK74963.1"/>
    </source>
</evidence>
<dbReference type="Proteomes" id="UP000502035">
    <property type="component" value="Chromosome"/>
</dbReference>
<reference evidence="2 3" key="1">
    <citation type="submission" date="2020-03" db="EMBL/GenBank/DDBJ databases">
        <title>Nocardioides sp. nov., isolated from fish.</title>
        <authorList>
            <person name="Hyun D.-W."/>
            <person name="Bae J.-W."/>
        </authorList>
    </citation>
    <scope>NUCLEOTIDE SEQUENCE [LARGE SCALE GENOMIC DNA]</scope>
    <source>
        <strain evidence="2 3">HDW12A</strain>
    </source>
</reference>
<proteinExistence type="predicted"/>
<dbReference type="AlphaFoldDB" id="A0A6G7YDU2"/>
<name>A0A6G7YDU2_9ACTN</name>
<protein>
    <submittedName>
        <fullName evidence="2">Uncharacterized protein</fullName>
    </submittedName>
</protein>
<feature type="compositionally biased region" description="Basic and acidic residues" evidence="1">
    <location>
        <begin position="29"/>
        <end position="39"/>
    </location>
</feature>
<feature type="region of interest" description="Disordered" evidence="1">
    <location>
        <begin position="1"/>
        <end position="66"/>
    </location>
</feature>
<evidence type="ECO:0000256" key="1">
    <source>
        <dbReference type="SAM" id="MobiDB-lite"/>
    </source>
</evidence>
<dbReference type="KEGG" id="npi:G7071_05475"/>
<dbReference type="RefSeq" id="WP_166315901.1">
    <property type="nucleotide sequence ID" value="NZ_CP049866.1"/>
</dbReference>
<organism evidence="2 3">
    <name type="scientific">Nocardioides piscis</name>
    <dbReference type="NCBI Taxonomy" id="2714938"/>
    <lineage>
        <taxon>Bacteria</taxon>
        <taxon>Bacillati</taxon>
        <taxon>Actinomycetota</taxon>
        <taxon>Actinomycetes</taxon>
        <taxon>Propionibacteriales</taxon>
        <taxon>Nocardioidaceae</taxon>
        <taxon>Nocardioides</taxon>
    </lineage>
</organism>
<accession>A0A6G7YDU2</accession>
<gene>
    <name evidence="2" type="ORF">G7071_05475</name>
</gene>
<dbReference type="EMBL" id="CP049866">
    <property type="protein sequence ID" value="QIK74963.1"/>
    <property type="molecule type" value="Genomic_DNA"/>
</dbReference>
<evidence type="ECO:0000313" key="3">
    <source>
        <dbReference type="Proteomes" id="UP000502035"/>
    </source>
</evidence>
<sequence length="66" mass="6982">MDTTTGNDFPDPDASDDTSPASSFPGAGRRVDDEERQEALDAMPEGNAEEGDAVDTPTLDSRAHDD</sequence>
<keyword evidence="3" id="KW-1185">Reference proteome</keyword>